<evidence type="ECO:0000313" key="1">
    <source>
        <dbReference type="EMBL" id="EDP19092.1"/>
    </source>
</evidence>
<dbReference type="HOGENOM" id="CLU_2804808_0_0_9"/>
<name>A8RHW8_ENTBW</name>
<dbReference type="Proteomes" id="UP000005396">
    <property type="component" value="Unassembled WGS sequence"/>
</dbReference>
<sequence length="67" mass="8087">MIRSTFPVIFLDLSGFIIKRGGDFVHTVMKKEQSPCYPYFLRLKYMKRLRRYVKKERMGNPDEMPLL</sequence>
<protein>
    <submittedName>
        <fullName evidence="1">Uncharacterized protein</fullName>
    </submittedName>
</protein>
<gene>
    <name evidence="1" type="ORF">CLOBOL_00528</name>
</gene>
<accession>A8RHW8</accession>
<proteinExistence type="predicted"/>
<dbReference type="EMBL" id="ABCC02000009">
    <property type="protein sequence ID" value="EDP19092.1"/>
    <property type="molecule type" value="Genomic_DNA"/>
</dbReference>
<evidence type="ECO:0000313" key="2">
    <source>
        <dbReference type="Proteomes" id="UP000005396"/>
    </source>
</evidence>
<reference evidence="1 2" key="2">
    <citation type="submission" date="2007-09" db="EMBL/GenBank/DDBJ databases">
        <title>Draft genome sequence of Clostridium bolteae (ATCC BAA-613).</title>
        <authorList>
            <person name="Sudarsanam P."/>
            <person name="Ley R."/>
            <person name="Guruge J."/>
            <person name="Turnbaugh P.J."/>
            <person name="Mahowald M."/>
            <person name="Liep D."/>
            <person name="Gordon J."/>
        </authorList>
    </citation>
    <scope>NUCLEOTIDE SEQUENCE [LARGE SCALE GENOMIC DNA]</scope>
    <source>
        <strain evidence="2">ATCC BAA-613 / DSM 15670 / CCUG 46953 / JCM 12243 / WAL 16351</strain>
    </source>
</reference>
<comment type="caution">
    <text evidence="1">The sequence shown here is derived from an EMBL/GenBank/DDBJ whole genome shotgun (WGS) entry which is preliminary data.</text>
</comment>
<dbReference type="AlphaFoldDB" id="A8RHW8"/>
<reference evidence="1 2" key="1">
    <citation type="submission" date="2007-08" db="EMBL/GenBank/DDBJ databases">
        <authorList>
            <person name="Fulton L."/>
            <person name="Clifton S."/>
            <person name="Fulton B."/>
            <person name="Xu J."/>
            <person name="Minx P."/>
            <person name="Pepin K.H."/>
            <person name="Johnson M."/>
            <person name="Thiruvilangam P."/>
            <person name="Bhonagiri V."/>
            <person name="Nash W.E."/>
            <person name="Mardis E.R."/>
            <person name="Wilson R.K."/>
        </authorList>
    </citation>
    <scope>NUCLEOTIDE SEQUENCE [LARGE SCALE GENOMIC DNA]</scope>
    <source>
        <strain evidence="2">ATCC BAA-613 / DSM 15670 / CCUG 46953 / JCM 12243 / WAL 16351</strain>
    </source>
</reference>
<dbReference type="PaxDb" id="411902-CLOBOL_00528"/>
<organism evidence="1 2">
    <name type="scientific">Enterocloster bolteae (strain ATCC BAA-613 / DSM 15670 / CCUG 46953 / JCM 12243 / WAL 16351)</name>
    <name type="common">Clostridium bolteae</name>
    <dbReference type="NCBI Taxonomy" id="411902"/>
    <lineage>
        <taxon>Bacteria</taxon>
        <taxon>Bacillati</taxon>
        <taxon>Bacillota</taxon>
        <taxon>Clostridia</taxon>
        <taxon>Lachnospirales</taxon>
        <taxon>Lachnospiraceae</taxon>
        <taxon>Enterocloster</taxon>
    </lineage>
</organism>